<dbReference type="RefSeq" id="WP_055738865.1">
    <property type="nucleotide sequence ID" value="NZ_JAAIWL010000004.1"/>
</dbReference>
<feature type="transmembrane region" description="Helical" evidence="2">
    <location>
        <begin position="6"/>
        <end position="28"/>
    </location>
</feature>
<feature type="transmembrane region" description="Helical" evidence="2">
    <location>
        <begin position="104"/>
        <end position="126"/>
    </location>
</feature>
<evidence type="ECO:0000313" key="3">
    <source>
        <dbReference type="EMBL" id="KQL53139.1"/>
    </source>
</evidence>
<dbReference type="OrthoDB" id="1787325at2"/>
<feature type="compositionally biased region" description="Polar residues" evidence="1">
    <location>
        <begin position="64"/>
        <end position="76"/>
    </location>
</feature>
<keyword evidence="2" id="KW-0472">Membrane</keyword>
<evidence type="ECO:0008006" key="5">
    <source>
        <dbReference type="Google" id="ProtNLM"/>
    </source>
</evidence>
<reference evidence="3 4" key="1">
    <citation type="submission" date="2015-09" db="EMBL/GenBank/DDBJ databases">
        <title>Genome sequencing project for genomic taxonomy and phylogenomics of Bacillus-like bacteria.</title>
        <authorList>
            <person name="Liu B."/>
            <person name="Wang J."/>
            <person name="Zhu Y."/>
            <person name="Liu G."/>
            <person name="Chen Q."/>
            <person name="Chen Z."/>
            <person name="Lan J."/>
            <person name="Che J."/>
            <person name="Ge C."/>
            <person name="Shi H."/>
            <person name="Pan Z."/>
            <person name="Liu X."/>
        </authorList>
    </citation>
    <scope>NUCLEOTIDE SEQUENCE [LARGE SCALE GENOMIC DNA]</scope>
    <source>
        <strain evidence="3 4">LMG 18435</strain>
    </source>
</reference>
<comment type="caution">
    <text evidence="3">The sequence shown here is derived from an EMBL/GenBank/DDBJ whole genome shotgun (WGS) entry which is preliminary data.</text>
</comment>
<feature type="compositionally biased region" description="Low complexity" evidence="1">
    <location>
        <begin position="44"/>
        <end position="63"/>
    </location>
</feature>
<keyword evidence="2" id="KW-1133">Transmembrane helix</keyword>
<keyword evidence="4" id="KW-1185">Reference proteome</keyword>
<proteinExistence type="predicted"/>
<dbReference type="AlphaFoldDB" id="A0A0Q3WWT4"/>
<dbReference type="PATRIC" id="fig|157838.3.peg.1388"/>
<accession>A0A0Q3WWT4</accession>
<keyword evidence="2" id="KW-0812">Transmembrane</keyword>
<protein>
    <recommendedName>
        <fullName evidence="5">PepSY domain-containing protein</fullName>
    </recommendedName>
</protein>
<name>A0A0Q3WWT4_9BACI</name>
<evidence type="ECO:0000256" key="1">
    <source>
        <dbReference type="SAM" id="MobiDB-lite"/>
    </source>
</evidence>
<sequence length="135" mass="15359">MRRIHYWVGFLAALLLFIQSVFGIYTYFQQKSMQQNAQAFFQQRQSNFQSQDSNPNSSDNSSSAGQNGTSSFNGQNRNFYRGQMNFNRQGNTFTMTLRRLQNNIISLLIMLIISGSGLVLSIIVGMNRKKNAEPA</sequence>
<dbReference type="Proteomes" id="UP000051888">
    <property type="component" value="Unassembled WGS sequence"/>
</dbReference>
<evidence type="ECO:0000313" key="4">
    <source>
        <dbReference type="Proteomes" id="UP000051888"/>
    </source>
</evidence>
<gene>
    <name evidence="3" type="ORF">AN964_06210</name>
</gene>
<feature type="region of interest" description="Disordered" evidence="1">
    <location>
        <begin position="44"/>
        <end position="76"/>
    </location>
</feature>
<dbReference type="EMBL" id="LJJC01000004">
    <property type="protein sequence ID" value="KQL53139.1"/>
    <property type="molecule type" value="Genomic_DNA"/>
</dbReference>
<evidence type="ECO:0000256" key="2">
    <source>
        <dbReference type="SAM" id="Phobius"/>
    </source>
</evidence>
<organism evidence="3 4">
    <name type="scientific">Heyndrickxia shackletonii</name>
    <dbReference type="NCBI Taxonomy" id="157838"/>
    <lineage>
        <taxon>Bacteria</taxon>
        <taxon>Bacillati</taxon>
        <taxon>Bacillota</taxon>
        <taxon>Bacilli</taxon>
        <taxon>Bacillales</taxon>
        <taxon>Bacillaceae</taxon>
        <taxon>Heyndrickxia</taxon>
    </lineage>
</organism>